<organism evidence="2 3">
    <name type="scientific">Kurthia sibirica</name>
    <dbReference type="NCBI Taxonomy" id="202750"/>
    <lineage>
        <taxon>Bacteria</taxon>
        <taxon>Bacillati</taxon>
        <taxon>Bacillota</taxon>
        <taxon>Bacilli</taxon>
        <taxon>Bacillales</taxon>
        <taxon>Caryophanaceae</taxon>
        <taxon>Kurthia</taxon>
    </lineage>
</organism>
<keyword evidence="3" id="KW-1185">Reference proteome</keyword>
<dbReference type="AlphaFoldDB" id="A0A2U3AI47"/>
<gene>
    <name evidence="2" type="ORF">DEX24_14495</name>
</gene>
<reference evidence="2 3" key="1">
    <citation type="submission" date="2018-05" db="EMBL/GenBank/DDBJ databases">
        <title>Kurthia sibirica genome sequence.</title>
        <authorList>
            <person name="Maclea K.S."/>
            <person name="Goen A.E."/>
        </authorList>
    </citation>
    <scope>NUCLEOTIDE SEQUENCE [LARGE SCALE GENOMIC DNA]</scope>
    <source>
        <strain evidence="2 3">ATCC 49154</strain>
    </source>
</reference>
<evidence type="ECO:0000313" key="2">
    <source>
        <dbReference type="EMBL" id="PWI24223.1"/>
    </source>
</evidence>
<comment type="caution">
    <text evidence="2">The sequence shown here is derived from an EMBL/GenBank/DDBJ whole genome shotgun (WGS) entry which is preliminary data.</text>
</comment>
<accession>A0A2U3AI47</accession>
<name>A0A2U3AI47_9BACL</name>
<dbReference type="Pfam" id="PF21747">
    <property type="entry name" value="YpoC"/>
    <property type="match status" value="1"/>
</dbReference>
<dbReference type="EMBL" id="QFVR01000025">
    <property type="protein sequence ID" value="PWI24223.1"/>
    <property type="molecule type" value="Genomic_DNA"/>
</dbReference>
<protein>
    <recommendedName>
        <fullName evidence="1">YpoC-like domain-containing protein</fullName>
    </recommendedName>
</protein>
<feature type="domain" description="YpoC-like" evidence="1">
    <location>
        <begin position="12"/>
        <end position="114"/>
    </location>
</feature>
<proteinExistence type="predicted"/>
<evidence type="ECO:0000313" key="3">
    <source>
        <dbReference type="Proteomes" id="UP000245938"/>
    </source>
</evidence>
<dbReference type="RefSeq" id="WP_109307134.1">
    <property type="nucleotide sequence ID" value="NZ_BJUF01000021.1"/>
</dbReference>
<dbReference type="Proteomes" id="UP000245938">
    <property type="component" value="Unassembled WGS sequence"/>
</dbReference>
<sequence length="114" mass="13344">MIVCMKEAITKDRVDKWLEQWGGLQPQIEAAHKRRDRSAGTMMEAGILLYKQFIAEASDSNVFDTTQQYELLPINAMERLAFIDKKPGQYACYRQLDELFIETKKRCARLRLKK</sequence>
<dbReference type="InterPro" id="IPR048427">
    <property type="entry name" value="YpoC"/>
</dbReference>
<evidence type="ECO:0000259" key="1">
    <source>
        <dbReference type="Pfam" id="PF21747"/>
    </source>
</evidence>
<dbReference type="OrthoDB" id="2360594at2"/>